<reference evidence="6 7" key="1">
    <citation type="submission" date="2018-08" db="EMBL/GenBank/DDBJ databases">
        <title>Actinomadura jelena sp. nov., a novel Actinomycete isolated from soil in Chad.</title>
        <authorList>
            <person name="Shi L."/>
        </authorList>
    </citation>
    <scope>NUCLEOTIDE SEQUENCE [LARGE SCALE GENOMIC DNA]</scope>
    <source>
        <strain evidence="6 7">NEAU-G17</strain>
    </source>
</reference>
<protein>
    <submittedName>
        <fullName evidence="6">TetR/AcrR family transcriptional regulator</fullName>
    </submittedName>
</protein>
<dbReference type="Pfam" id="PF00440">
    <property type="entry name" value="TetR_N"/>
    <property type="match status" value="1"/>
</dbReference>
<dbReference type="PANTHER" id="PTHR30055">
    <property type="entry name" value="HTH-TYPE TRANSCRIPTIONAL REGULATOR RUTR"/>
    <property type="match status" value="1"/>
</dbReference>
<keyword evidence="3" id="KW-0804">Transcription</keyword>
<dbReference type="PRINTS" id="PR00455">
    <property type="entry name" value="HTHTETR"/>
</dbReference>
<dbReference type="InterPro" id="IPR001647">
    <property type="entry name" value="HTH_TetR"/>
</dbReference>
<evidence type="ECO:0000256" key="4">
    <source>
        <dbReference type="PROSITE-ProRule" id="PRU00335"/>
    </source>
</evidence>
<keyword evidence="1" id="KW-0805">Transcription regulation</keyword>
<dbReference type="PROSITE" id="PS50977">
    <property type="entry name" value="HTH_TETR_2"/>
    <property type="match status" value="1"/>
</dbReference>
<keyword evidence="7" id="KW-1185">Reference proteome</keyword>
<name>A0A372JJG2_9ACTN</name>
<dbReference type="InterPro" id="IPR050109">
    <property type="entry name" value="HTH-type_TetR-like_transc_reg"/>
</dbReference>
<evidence type="ECO:0000259" key="5">
    <source>
        <dbReference type="PROSITE" id="PS50977"/>
    </source>
</evidence>
<dbReference type="Proteomes" id="UP000261811">
    <property type="component" value="Unassembled WGS sequence"/>
</dbReference>
<organism evidence="6 7">
    <name type="scientific">Actinomadura logoneensis</name>
    <dbReference type="NCBI Taxonomy" id="2293572"/>
    <lineage>
        <taxon>Bacteria</taxon>
        <taxon>Bacillati</taxon>
        <taxon>Actinomycetota</taxon>
        <taxon>Actinomycetes</taxon>
        <taxon>Streptosporangiales</taxon>
        <taxon>Thermomonosporaceae</taxon>
        <taxon>Actinomadura</taxon>
    </lineage>
</organism>
<proteinExistence type="predicted"/>
<dbReference type="EMBL" id="QURH01000304">
    <property type="protein sequence ID" value="RFU40155.1"/>
    <property type="molecule type" value="Genomic_DNA"/>
</dbReference>
<dbReference type="SUPFAM" id="SSF46689">
    <property type="entry name" value="Homeodomain-like"/>
    <property type="match status" value="1"/>
</dbReference>
<feature type="DNA-binding region" description="H-T-H motif" evidence="4">
    <location>
        <begin position="25"/>
        <end position="44"/>
    </location>
</feature>
<keyword evidence="2 4" id="KW-0238">DNA-binding</keyword>
<dbReference type="GO" id="GO:0000976">
    <property type="term" value="F:transcription cis-regulatory region binding"/>
    <property type="evidence" value="ECO:0007669"/>
    <property type="project" value="TreeGrafter"/>
</dbReference>
<feature type="domain" description="HTH tetR-type" evidence="5">
    <location>
        <begin position="2"/>
        <end position="62"/>
    </location>
</feature>
<dbReference type="InterPro" id="IPR036271">
    <property type="entry name" value="Tet_transcr_reg_TetR-rel_C_sf"/>
</dbReference>
<dbReference type="SUPFAM" id="SSF48498">
    <property type="entry name" value="Tetracyclin repressor-like, C-terminal domain"/>
    <property type="match status" value="1"/>
</dbReference>
<accession>A0A372JJG2</accession>
<dbReference type="PANTHER" id="PTHR30055:SF238">
    <property type="entry name" value="MYCOFACTOCIN BIOSYNTHESIS TRANSCRIPTIONAL REGULATOR MFTR-RELATED"/>
    <property type="match status" value="1"/>
</dbReference>
<dbReference type="RefSeq" id="WP_117358734.1">
    <property type="nucleotide sequence ID" value="NZ_QURH01000304.1"/>
</dbReference>
<dbReference type="Gene3D" id="1.10.357.10">
    <property type="entry name" value="Tetracycline Repressor, domain 2"/>
    <property type="match status" value="1"/>
</dbReference>
<evidence type="ECO:0000256" key="3">
    <source>
        <dbReference type="ARBA" id="ARBA00023163"/>
    </source>
</evidence>
<dbReference type="OrthoDB" id="3472897at2"/>
<gene>
    <name evidence="6" type="ORF">DZF91_18640</name>
</gene>
<evidence type="ECO:0000313" key="6">
    <source>
        <dbReference type="EMBL" id="RFU40155.1"/>
    </source>
</evidence>
<dbReference type="GO" id="GO:0003700">
    <property type="term" value="F:DNA-binding transcription factor activity"/>
    <property type="evidence" value="ECO:0007669"/>
    <property type="project" value="TreeGrafter"/>
</dbReference>
<evidence type="ECO:0000313" key="7">
    <source>
        <dbReference type="Proteomes" id="UP000261811"/>
    </source>
</evidence>
<sequence length="201" mass="21877">MTTARERLLDALAEIMRTRGLAEATTKEIARLAGCSEALLYKHFRDKEELMLSVLRERMPPFTHRLLPGEDTVTGNLVATVHGGLRFYRRAFPMMAGMLVQPRVLAATRESLGKYDAGPQEPVNRVTAYLDAERDLGRVRADADTSAVAALLVGATFQQGFLLFFTAGPEGPDPAEEDAARLVRPLLPSLLPEGGSEGGRG</sequence>
<evidence type="ECO:0000256" key="1">
    <source>
        <dbReference type="ARBA" id="ARBA00023015"/>
    </source>
</evidence>
<evidence type="ECO:0000256" key="2">
    <source>
        <dbReference type="ARBA" id="ARBA00023125"/>
    </source>
</evidence>
<dbReference type="AlphaFoldDB" id="A0A372JJG2"/>
<comment type="caution">
    <text evidence="6">The sequence shown here is derived from an EMBL/GenBank/DDBJ whole genome shotgun (WGS) entry which is preliminary data.</text>
</comment>
<dbReference type="InterPro" id="IPR009057">
    <property type="entry name" value="Homeodomain-like_sf"/>
</dbReference>